<evidence type="ECO:0000259" key="15">
    <source>
        <dbReference type="PROSITE" id="PS50109"/>
    </source>
</evidence>
<dbReference type="STRING" id="407036.SAMN05216243_2192"/>
<accession>A0A1G8ZRY4</accession>
<dbReference type="GO" id="GO:0005886">
    <property type="term" value="C:plasma membrane"/>
    <property type="evidence" value="ECO:0007669"/>
    <property type="project" value="UniProtKB-SubCell"/>
</dbReference>
<dbReference type="InterPro" id="IPR050482">
    <property type="entry name" value="Sensor_HK_TwoCompSys"/>
</dbReference>
<evidence type="ECO:0000256" key="9">
    <source>
        <dbReference type="ARBA" id="ARBA00022840"/>
    </source>
</evidence>
<comment type="catalytic activity">
    <reaction evidence="1 13">
        <text>ATP + protein L-histidine = ADP + protein N-phospho-L-histidine.</text>
        <dbReference type="EC" id="2.7.13.3"/>
    </reaction>
</comment>
<keyword evidence="3 13" id="KW-1003">Cell membrane</keyword>
<dbReference type="InterPro" id="IPR011712">
    <property type="entry name" value="Sig_transdc_His_kin_sub3_dim/P"/>
</dbReference>
<evidence type="ECO:0000256" key="14">
    <source>
        <dbReference type="SAM" id="Phobius"/>
    </source>
</evidence>
<dbReference type="Pfam" id="PF07730">
    <property type="entry name" value="HisKA_3"/>
    <property type="match status" value="1"/>
</dbReference>
<evidence type="ECO:0000256" key="10">
    <source>
        <dbReference type="ARBA" id="ARBA00022989"/>
    </source>
</evidence>
<keyword evidence="5 13" id="KW-0808">Transferase</keyword>
<dbReference type="InterPro" id="IPR036890">
    <property type="entry name" value="HATPase_C_sf"/>
</dbReference>
<dbReference type="Gene3D" id="3.30.565.10">
    <property type="entry name" value="Histidine kinase-like ATPase, C-terminal domain"/>
    <property type="match status" value="1"/>
</dbReference>
<dbReference type="EC" id="2.7.13.3" evidence="13"/>
<keyword evidence="12 13" id="KW-0472">Membrane</keyword>
<proteinExistence type="predicted"/>
<dbReference type="PIRSF" id="PIRSF037431">
    <property type="entry name" value="STHK_LiaS"/>
    <property type="match status" value="1"/>
</dbReference>
<reference evidence="16 17" key="1">
    <citation type="submission" date="2016-10" db="EMBL/GenBank/DDBJ databases">
        <authorList>
            <person name="de Groot N.N."/>
        </authorList>
    </citation>
    <scope>NUCLEOTIDE SEQUENCE [LARGE SCALE GENOMIC DNA]</scope>
    <source>
        <strain evidence="16 17">CGMCC 1.6502</strain>
    </source>
</reference>
<keyword evidence="8 13" id="KW-0418">Kinase</keyword>
<evidence type="ECO:0000256" key="3">
    <source>
        <dbReference type="ARBA" id="ARBA00022475"/>
    </source>
</evidence>
<dbReference type="Gene3D" id="1.20.5.1930">
    <property type="match status" value="1"/>
</dbReference>
<comment type="subcellular location">
    <subcellularLocation>
        <location evidence="2 13">Cell membrane</location>
        <topology evidence="2 13">Multi-pass membrane protein</topology>
    </subcellularLocation>
</comment>
<feature type="transmembrane region" description="Helical" evidence="14">
    <location>
        <begin position="9"/>
        <end position="29"/>
    </location>
</feature>
<keyword evidence="11 13" id="KW-0902">Two-component regulatory system</keyword>
<keyword evidence="9 13" id="KW-0067">ATP-binding</keyword>
<keyword evidence="4" id="KW-0597">Phosphoprotein</keyword>
<dbReference type="SUPFAM" id="SSF55874">
    <property type="entry name" value="ATPase domain of HSP90 chaperone/DNA topoisomerase II/histidine kinase"/>
    <property type="match status" value="1"/>
</dbReference>
<dbReference type="PANTHER" id="PTHR24421">
    <property type="entry name" value="NITRATE/NITRITE SENSOR PROTEIN NARX-RELATED"/>
    <property type="match status" value="1"/>
</dbReference>
<keyword evidence="17" id="KW-1185">Reference proteome</keyword>
<evidence type="ECO:0000256" key="8">
    <source>
        <dbReference type="ARBA" id="ARBA00022777"/>
    </source>
</evidence>
<dbReference type="GO" id="GO:0046983">
    <property type="term" value="F:protein dimerization activity"/>
    <property type="evidence" value="ECO:0007669"/>
    <property type="project" value="InterPro"/>
</dbReference>
<evidence type="ECO:0000256" key="2">
    <source>
        <dbReference type="ARBA" id="ARBA00004651"/>
    </source>
</evidence>
<keyword evidence="6 14" id="KW-0812">Transmembrane</keyword>
<evidence type="ECO:0000313" key="16">
    <source>
        <dbReference type="EMBL" id="SDK17869.1"/>
    </source>
</evidence>
<evidence type="ECO:0000313" key="17">
    <source>
        <dbReference type="Proteomes" id="UP000198694"/>
    </source>
</evidence>
<dbReference type="OrthoDB" id="9795828at2"/>
<dbReference type="PANTHER" id="PTHR24421:SF37">
    <property type="entry name" value="SENSOR HISTIDINE KINASE NARS"/>
    <property type="match status" value="1"/>
</dbReference>
<dbReference type="InterPro" id="IPR003594">
    <property type="entry name" value="HATPase_dom"/>
</dbReference>
<feature type="transmembrane region" description="Helical" evidence="14">
    <location>
        <begin position="49"/>
        <end position="71"/>
    </location>
</feature>
<evidence type="ECO:0000256" key="11">
    <source>
        <dbReference type="ARBA" id="ARBA00023012"/>
    </source>
</evidence>
<evidence type="ECO:0000256" key="7">
    <source>
        <dbReference type="ARBA" id="ARBA00022741"/>
    </source>
</evidence>
<sequence length="347" mass="39090">MKTILQRSFVVGIFSSLILLLLLSAVYIVTFPVDDWSVLWQEKIVELPFLLFVVIITTAVGGSFGLAEGLFWKKQLTAMDKAFADMKQGSWLSEKPQVSLEEIQALWAGVNDIQTYIYNQTKLAQKMTNERVEDQEKEIERVISEERNRLARELHDSVSQELFAASMMISAMTEQNKEKSAAVQLKQIETMIQQSQLEMRALLLHLRPAALKGKSLQEGMRQLLAELKQKVPIEIAWKMDEVGLEKGIEDHLFRILQESVSNTLRHSKAHSLDVLLIKAEGQVIMRVIDDGVGFTVETSQSGSYGLQNMKERAAEVGASIKIISLPGKGTRLEVRVPVIESEGDEYD</sequence>
<keyword evidence="7 13" id="KW-0547">Nucleotide-binding</keyword>
<dbReference type="InterPro" id="IPR005467">
    <property type="entry name" value="His_kinase_dom"/>
</dbReference>
<dbReference type="PROSITE" id="PS50109">
    <property type="entry name" value="HIS_KIN"/>
    <property type="match status" value="1"/>
</dbReference>
<dbReference type="EMBL" id="FNFL01000003">
    <property type="protein sequence ID" value="SDK17869.1"/>
    <property type="molecule type" value="Genomic_DNA"/>
</dbReference>
<dbReference type="GO" id="GO:0000155">
    <property type="term" value="F:phosphorelay sensor kinase activity"/>
    <property type="evidence" value="ECO:0007669"/>
    <property type="project" value="UniProtKB-UniRule"/>
</dbReference>
<organism evidence="16 17">
    <name type="scientific">Sediminibacillus albus</name>
    <dbReference type="NCBI Taxonomy" id="407036"/>
    <lineage>
        <taxon>Bacteria</taxon>
        <taxon>Bacillati</taxon>
        <taxon>Bacillota</taxon>
        <taxon>Bacilli</taxon>
        <taxon>Bacillales</taxon>
        <taxon>Bacillaceae</taxon>
        <taxon>Sediminibacillus</taxon>
    </lineage>
</organism>
<evidence type="ECO:0000256" key="12">
    <source>
        <dbReference type="ARBA" id="ARBA00023136"/>
    </source>
</evidence>
<keyword evidence="10 14" id="KW-1133">Transmembrane helix</keyword>
<evidence type="ECO:0000256" key="1">
    <source>
        <dbReference type="ARBA" id="ARBA00000085"/>
    </source>
</evidence>
<dbReference type="SMART" id="SM00387">
    <property type="entry name" value="HATPase_c"/>
    <property type="match status" value="1"/>
</dbReference>
<evidence type="ECO:0000256" key="6">
    <source>
        <dbReference type="ARBA" id="ARBA00022692"/>
    </source>
</evidence>
<dbReference type="Pfam" id="PF02518">
    <property type="entry name" value="HATPase_c"/>
    <property type="match status" value="1"/>
</dbReference>
<dbReference type="RefSeq" id="WP_093213981.1">
    <property type="nucleotide sequence ID" value="NZ_FNFL01000003.1"/>
</dbReference>
<feature type="domain" description="Histidine kinase" evidence="15">
    <location>
        <begin position="149"/>
        <end position="340"/>
    </location>
</feature>
<dbReference type="Proteomes" id="UP000198694">
    <property type="component" value="Unassembled WGS sequence"/>
</dbReference>
<dbReference type="InterPro" id="IPR017202">
    <property type="entry name" value="LiaS/VraS"/>
</dbReference>
<evidence type="ECO:0000256" key="13">
    <source>
        <dbReference type="PIRNR" id="PIRNR037431"/>
    </source>
</evidence>
<dbReference type="CDD" id="cd16917">
    <property type="entry name" value="HATPase_UhpB-NarQ-NarX-like"/>
    <property type="match status" value="1"/>
</dbReference>
<dbReference type="GO" id="GO:0005524">
    <property type="term" value="F:ATP binding"/>
    <property type="evidence" value="ECO:0007669"/>
    <property type="project" value="UniProtKB-UniRule"/>
</dbReference>
<evidence type="ECO:0000256" key="4">
    <source>
        <dbReference type="ARBA" id="ARBA00022553"/>
    </source>
</evidence>
<name>A0A1G8ZRY4_9BACI</name>
<gene>
    <name evidence="16" type="ORF">SAMN05216243_2192</name>
</gene>
<dbReference type="AlphaFoldDB" id="A0A1G8ZRY4"/>
<evidence type="ECO:0000256" key="5">
    <source>
        <dbReference type="ARBA" id="ARBA00022679"/>
    </source>
</evidence>
<protein>
    <recommendedName>
        <fullName evidence="13">Sensor histidine kinase</fullName>
        <ecNumber evidence="13">2.7.13.3</ecNumber>
    </recommendedName>
</protein>